<sequence length="172" mass="19333">MIVNILINTYKKLNNEVKLPSVDYYAKMISEKGRVWSMPDLVTDVSHYMNYLVTKRNTVSSNIANANTPGYKAQDVTFAEQMNKSSALYKSNTADLKTNADLYQTNEMHLPTVNAKNTYAKIQTKSMQTNKDGNSVDVTTEMLDLMKANQLYGISINAINTQYAINQAARGR</sequence>
<dbReference type="InterPro" id="IPR006300">
    <property type="entry name" value="FlgB"/>
</dbReference>
<evidence type="ECO:0000256" key="1">
    <source>
        <dbReference type="ARBA" id="ARBA00004117"/>
    </source>
</evidence>
<keyword evidence="4" id="KW-0975">Bacterial flagellum</keyword>
<evidence type="ECO:0000256" key="3">
    <source>
        <dbReference type="ARBA" id="ARBA00014376"/>
    </source>
</evidence>
<dbReference type="Pfam" id="PF00460">
    <property type="entry name" value="Flg_bb_rod"/>
    <property type="match status" value="1"/>
</dbReference>
<dbReference type="NCBIfam" id="NF005280">
    <property type="entry name" value="PRK06797.1"/>
    <property type="match status" value="1"/>
</dbReference>
<feature type="domain" description="Flagellar basal body rod protein N-terminal" evidence="6">
    <location>
        <begin position="57"/>
        <end position="72"/>
    </location>
</feature>
<evidence type="ECO:0000256" key="5">
    <source>
        <dbReference type="ARBA" id="ARBA00024934"/>
    </source>
</evidence>
<name>B9IWE2_BACCQ</name>
<dbReference type="PROSITE" id="PS00588">
    <property type="entry name" value="FLAGELLA_BB_ROD"/>
    <property type="match status" value="1"/>
</dbReference>
<protein>
    <recommendedName>
        <fullName evidence="3">Flagellar basal body rod protein FlgB</fullName>
    </recommendedName>
</protein>
<evidence type="ECO:0000256" key="2">
    <source>
        <dbReference type="ARBA" id="ARBA00009677"/>
    </source>
</evidence>
<dbReference type="EMBL" id="CP000227">
    <property type="protein sequence ID" value="ACM12135.1"/>
    <property type="molecule type" value="Genomic_DNA"/>
</dbReference>
<accession>B9IWE2</accession>
<keyword evidence="7" id="KW-0966">Cell projection</keyword>
<keyword evidence="7" id="KW-0969">Cilium</keyword>
<dbReference type="InterPro" id="IPR019776">
    <property type="entry name" value="Flagellar_basal_body_rod_CS"/>
</dbReference>
<dbReference type="AlphaFoldDB" id="B9IWE2"/>
<dbReference type="NCBIfam" id="TIGR01396">
    <property type="entry name" value="FlgB"/>
    <property type="match status" value="1"/>
</dbReference>
<evidence type="ECO:0000259" key="6">
    <source>
        <dbReference type="Pfam" id="PF00460"/>
    </source>
</evidence>
<organism evidence="7 8">
    <name type="scientific">Bacillus cereus (strain Q1)</name>
    <dbReference type="NCBI Taxonomy" id="361100"/>
    <lineage>
        <taxon>Bacteria</taxon>
        <taxon>Bacillati</taxon>
        <taxon>Bacillota</taxon>
        <taxon>Bacilli</taxon>
        <taxon>Bacillales</taxon>
        <taxon>Bacillaceae</taxon>
        <taxon>Bacillus</taxon>
        <taxon>Bacillus cereus group</taxon>
    </lineage>
</organism>
<comment type="subcellular location">
    <subcellularLocation>
        <location evidence="1">Bacterial flagellum basal body</location>
    </subcellularLocation>
</comment>
<dbReference type="GO" id="GO:0071973">
    <property type="term" value="P:bacterial-type flagellum-dependent cell motility"/>
    <property type="evidence" value="ECO:0007669"/>
    <property type="project" value="InterPro"/>
</dbReference>
<gene>
    <name evidence="7" type="primary">flgB</name>
    <name evidence="7" type="ordered locus">BCQ_1707</name>
</gene>
<evidence type="ECO:0000313" key="8">
    <source>
        <dbReference type="Proteomes" id="UP000000441"/>
    </source>
</evidence>
<dbReference type="InterPro" id="IPR001444">
    <property type="entry name" value="Flag_bb_rod_N"/>
</dbReference>
<dbReference type="GO" id="GO:0030694">
    <property type="term" value="C:bacterial-type flagellum basal body, rod"/>
    <property type="evidence" value="ECO:0007669"/>
    <property type="project" value="InterPro"/>
</dbReference>
<comment type="similarity">
    <text evidence="2">Belongs to the flagella basal body rod proteins family.</text>
</comment>
<dbReference type="HOGENOM" id="CLU_125463_0_0_9"/>
<proteinExistence type="inferred from homology"/>
<keyword evidence="7" id="KW-0282">Flagellum</keyword>
<reference evidence="7 8" key="1">
    <citation type="journal article" date="2009" name="J. Bacteriol.">
        <title>Complete genome sequence of the extremophilic Bacillus cereus strain Q1 with industrial applications.</title>
        <authorList>
            <person name="Xiong Z."/>
            <person name="Jiang Y."/>
            <person name="Qi D."/>
            <person name="Lu H."/>
            <person name="Yang F."/>
            <person name="Yang J."/>
            <person name="Chen L."/>
            <person name="Sun L."/>
            <person name="Xu X."/>
            <person name="Xue Y."/>
            <person name="Zhu Y."/>
            <person name="Jin Q."/>
        </authorList>
    </citation>
    <scope>NUCLEOTIDE SEQUENCE [LARGE SCALE GENOMIC DNA]</scope>
    <source>
        <strain evidence="7 8">Q1</strain>
    </source>
</reference>
<evidence type="ECO:0000256" key="4">
    <source>
        <dbReference type="ARBA" id="ARBA00023143"/>
    </source>
</evidence>
<dbReference type="KEGG" id="bcq:BCQ_1707"/>
<dbReference type="Proteomes" id="UP000000441">
    <property type="component" value="Chromosome"/>
</dbReference>
<comment type="function">
    <text evidence="5">Structural component of flagellum, the bacterial motility apparatus. Part of the rod structure of flagellar basal body.</text>
</comment>
<evidence type="ECO:0000313" key="7">
    <source>
        <dbReference type="EMBL" id="ACM12135.1"/>
    </source>
</evidence>